<dbReference type="STRING" id="1085623.GNIT_1034"/>
<evidence type="ECO:0000256" key="3">
    <source>
        <dbReference type="ARBA" id="ARBA00022801"/>
    </source>
</evidence>
<dbReference type="OrthoDB" id="9802795at2"/>
<sequence>MFSTSPKQPSIISVTRLNRLARQVLESEIGQVWVSGELSNFVAAASGHWYFTLKDSKAQIKSAMFKGANRSIKFTPKAGDKVIVRGSLSLYEARGDYQLIAEHMEPEGLGQLKQAYEALKAKLSAEGLFAMDAKQALPESVKRLGVVTSPTGAAIHDILHVLKRRNPSIDVIIYPSLVQGETAAKSIAEQINIANKRDEVDLLIVGRGGGSLEDLWAFNEEIVAYAISESKLPIVSAVGHEVDVTIADYVADMRAPTPSAAAELVSTDKSQLERHIQQQQHRLAQVFQQHLKRIDYKLQLVQSRLSNVHPAVQIRQASQHADSLMMRLSQSIAAKLNGDQNRSDKLTLRLQHISPSNAIKEKQQQLQKVSKQLTSIQQRQLSDKRYQLQRIADILNSVSPLSTLSRGYSIAFKNDKVVRSVAQLAKGDVIETRVSDGSVIAKVQEITLKKQ</sequence>
<comment type="subunit">
    <text evidence="5">Heterooligomer composed of large and small subunits.</text>
</comment>
<dbReference type="GO" id="GO:0008855">
    <property type="term" value="F:exodeoxyribonuclease VII activity"/>
    <property type="evidence" value="ECO:0007669"/>
    <property type="project" value="UniProtKB-UniRule"/>
</dbReference>
<dbReference type="EMBL" id="CP003060">
    <property type="protein sequence ID" value="AEP29171.1"/>
    <property type="molecule type" value="Genomic_DNA"/>
</dbReference>
<keyword evidence="10" id="KW-1185">Reference proteome</keyword>
<dbReference type="GO" id="GO:0003676">
    <property type="term" value="F:nucleic acid binding"/>
    <property type="evidence" value="ECO:0007669"/>
    <property type="project" value="InterPro"/>
</dbReference>
<keyword evidence="3 5" id="KW-0378">Hydrolase</keyword>
<reference evidence="9 10" key="1">
    <citation type="journal article" date="2011" name="J. Bacteriol.">
        <title>Complete genome sequence of seawater bacterium Glaciecola nitratireducens FR1064T.</title>
        <authorList>
            <person name="Bian F."/>
            <person name="Qin Q.L."/>
            <person name="Xie B.B."/>
            <person name="Shu Y.L."/>
            <person name="Zhang X.Y."/>
            <person name="Yu Y."/>
            <person name="Chen B."/>
            <person name="Chen X.L."/>
            <person name="Zhou B.C."/>
            <person name="Zhang Y.Z."/>
        </authorList>
    </citation>
    <scope>NUCLEOTIDE SEQUENCE [LARGE SCALE GENOMIC DNA]</scope>
    <source>
        <strain evidence="10">JCM 12485 / KCTC 12276 / FR1064</strain>
    </source>
</reference>
<dbReference type="NCBIfam" id="TIGR00237">
    <property type="entry name" value="xseA"/>
    <property type="match status" value="1"/>
</dbReference>
<keyword evidence="1 5" id="KW-0963">Cytoplasm</keyword>
<dbReference type="HOGENOM" id="CLU_023625_3_1_6"/>
<evidence type="ECO:0000259" key="8">
    <source>
        <dbReference type="Pfam" id="PF13742"/>
    </source>
</evidence>
<keyword evidence="2 5" id="KW-0540">Nuclease</keyword>
<organism evidence="9 10">
    <name type="scientific">Glaciecola nitratireducens (strain JCM 12485 / KCTC 12276 / FR1064)</name>
    <dbReference type="NCBI Taxonomy" id="1085623"/>
    <lineage>
        <taxon>Bacteria</taxon>
        <taxon>Pseudomonadati</taxon>
        <taxon>Pseudomonadota</taxon>
        <taxon>Gammaproteobacteria</taxon>
        <taxon>Alteromonadales</taxon>
        <taxon>Alteromonadaceae</taxon>
        <taxon>Brumicola</taxon>
    </lineage>
</organism>
<dbReference type="Proteomes" id="UP000009282">
    <property type="component" value="Chromosome"/>
</dbReference>
<dbReference type="GO" id="GO:0006308">
    <property type="term" value="P:DNA catabolic process"/>
    <property type="evidence" value="ECO:0007669"/>
    <property type="project" value="UniProtKB-UniRule"/>
</dbReference>
<name>G4QK49_GLANF</name>
<dbReference type="PANTHER" id="PTHR30008:SF0">
    <property type="entry name" value="EXODEOXYRIBONUCLEASE 7 LARGE SUBUNIT"/>
    <property type="match status" value="1"/>
</dbReference>
<dbReference type="InterPro" id="IPR025824">
    <property type="entry name" value="OB-fold_nuc-bd_dom"/>
</dbReference>
<comment type="function">
    <text evidence="5">Bidirectionally degrades single-stranded DNA into large acid-insoluble oligonucleotides, which are then degraded further into small acid-soluble oligonucleotides.</text>
</comment>
<dbReference type="GO" id="GO:0009318">
    <property type="term" value="C:exodeoxyribonuclease VII complex"/>
    <property type="evidence" value="ECO:0007669"/>
    <property type="project" value="UniProtKB-UniRule"/>
</dbReference>
<protein>
    <recommendedName>
        <fullName evidence="5">Exodeoxyribonuclease 7 large subunit</fullName>
        <ecNumber evidence="5">3.1.11.6</ecNumber>
    </recommendedName>
    <alternativeName>
        <fullName evidence="5">Exodeoxyribonuclease VII large subunit</fullName>
        <shortName evidence="5">Exonuclease VII large subunit</shortName>
    </alternativeName>
</protein>
<feature type="domain" description="Exonuclease VII large subunit C-terminal" evidence="7">
    <location>
        <begin position="128"/>
        <end position="441"/>
    </location>
</feature>
<dbReference type="eggNOG" id="COG1570">
    <property type="taxonomic scope" value="Bacteria"/>
</dbReference>
<dbReference type="AlphaFoldDB" id="G4QK49"/>
<dbReference type="Pfam" id="PF02601">
    <property type="entry name" value="Exonuc_VII_L"/>
    <property type="match status" value="1"/>
</dbReference>
<evidence type="ECO:0000256" key="2">
    <source>
        <dbReference type="ARBA" id="ARBA00022722"/>
    </source>
</evidence>
<proteinExistence type="inferred from homology"/>
<comment type="subcellular location">
    <subcellularLocation>
        <location evidence="5 6">Cytoplasm</location>
    </subcellularLocation>
</comment>
<dbReference type="EC" id="3.1.11.6" evidence="5"/>
<dbReference type="RefSeq" id="WP_014108046.1">
    <property type="nucleotide sequence ID" value="NC_016041.1"/>
</dbReference>
<dbReference type="PANTHER" id="PTHR30008">
    <property type="entry name" value="EXODEOXYRIBONUCLEASE 7 LARGE SUBUNIT"/>
    <property type="match status" value="1"/>
</dbReference>
<dbReference type="KEGG" id="gni:GNIT_1034"/>
<keyword evidence="4 5" id="KW-0269">Exonuclease</keyword>
<evidence type="ECO:0000256" key="1">
    <source>
        <dbReference type="ARBA" id="ARBA00022490"/>
    </source>
</evidence>
<evidence type="ECO:0000313" key="10">
    <source>
        <dbReference type="Proteomes" id="UP000009282"/>
    </source>
</evidence>
<comment type="catalytic activity">
    <reaction evidence="5 6">
        <text>Exonucleolytic cleavage in either 5'- to 3'- or 3'- to 5'-direction to yield nucleoside 5'-phosphates.</text>
        <dbReference type="EC" id="3.1.11.6"/>
    </reaction>
</comment>
<gene>
    <name evidence="5 9" type="primary">xseA</name>
    <name evidence="9" type="ordered locus">GNIT_1034</name>
</gene>
<accession>G4QK49</accession>
<dbReference type="Pfam" id="PF13742">
    <property type="entry name" value="tRNA_anti_2"/>
    <property type="match status" value="1"/>
</dbReference>
<evidence type="ECO:0000256" key="6">
    <source>
        <dbReference type="RuleBase" id="RU004355"/>
    </source>
</evidence>
<dbReference type="HAMAP" id="MF_00378">
    <property type="entry name" value="Exonuc_7_L"/>
    <property type="match status" value="1"/>
</dbReference>
<feature type="domain" description="OB-fold nucleic acid binding" evidence="8">
    <location>
        <begin position="12"/>
        <end position="105"/>
    </location>
</feature>
<dbReference type="CDD" id="cd04489">
    <property type="entry name" value="ExoVII_LU_OBF"/>
    <property type="match status" value="1"/>
</dbReference>
<comment type="similarity">
    <text evidence="5 6">Belongs to the XseA family.</text>
</comment>
<dbReference type="InterPro" id="IPR020579">
    <property type="entry name" value="Exonuc_VII_lsu_C"/>
</dbReference>
<dbReference type="InterPro" id="IPR003753">
    <property type="entry name" value="Exonuc_VII_L"/>
</dbReference>
<evidence type="ECO:0000313" key="9">
    <source>
        <dbReference type="EMBL" id="AEP29171.1"/>
    </source>
</evidence>
<evidence type="ECO:0000259" key="7">
    <source>
        <dbReference type="Pfam" id="PF02601"/>
    </source>
</evidence>
<dbReference type="GO" id="GO:0005737">
    <property type="term" value="C:cytoplasm"/>
    <property type="evidence" value="ECO:0007669"/>
    <property type="project" value="UniProtKB-SubCell"/>
</dbReference>
<evidence type="ECO:0000256" key="5">
    <source>
        <dbReference type="HAMAP-Rule" id="MF_00378"/>
    </source>
</evidence>
<evidence type="ECO:0000256" key="4">
    <source>
        <dbReference type="ARBA" id="ARBA00022839"/>
    </source>
</evidence>